<evidence type="ECO:0000256" key="8">
    <source>
        <dbReference type="ARBA" id="ARBA00006666"/>
    </source>
</evidence>
<keyword evidence="11" id="KW-1017">Isopeptide bond</keyword>
<dbReference type="PIRSF" id="PIRSF038061">
    <property type="entry name" value="K_channel_subfamily_K_type"/>
    <property type="match status" value="1"/>
</dbReference>
<feature type="compositionally biased region" description="Basic and acidic residues" evidence="39">
    <location>
        <begin position="313"/>
        <end position="322"/>
    </location>
</feature>
<dbReference type="InterPro" id="IPR003280">
    <property type="entry name" value="2pore_dom_K_chnl"/>
</dbReference>
<evidence type="ECO:0000256" key="9">
    <source>
        <dbReference type="ARBA" id="ARBA00022448"/>
    </source>
</evidence>
<evidence type="ECO:0000256" key="36">
    <source>
        <dbReference type="PIRNR" id="PIRNR038061"/>
    </source>
</evidence>
<dbReference type="GO" id="GO:0022841">
    <property type="term" value="F:potassium ion leak channel activity"/>
    <property type="evidence" value="ECO:0007669"/>
    <property type="project" value="TreeGrafter"/>
</dbReference>
<keyword evidence="12 36" id="KW-0633">Potassium transport</keyword>
<evidence type="ECO:0000256" key="20">
    <source>
        <dbReference type="ARBA" id="ARBA00023065"/>
    </source>
</evidence>
<keyword evidence="19" id="KW-0770">Synapse</keyword>
<keyword evidence="17 36" id="KW-0630">Potassium</keyword>
<comment type="subcellular location">
    <subcellularLocation>
        <location evidence="3">Apical cell membrane</location>
    </subcellularLocation>
    <subcellularLocation>
        <location evidence="7">Cell membrane</location>
        <topology evidence="7">Multi-pass membrane protein</topology>
    </subcellularLocation>
    <subcellularLocation>
        <location evidence="4">Cell projection</location>
        <location evidence="4">Dendrite</location>
    </subcellularLocation>
    <subcellularLocation>
        <location evidence="6">Cytoplasmic vesicle</location>
    </subcellularLocation>
    <subcellularLocation>
        <location evidence="5">Perikaryon</location>
    </subcellularLocation>
    <subcellularLocation>
        <location evidence="2">Recycling endosome</location>
    </subcellularLocation>
    <subcellularLocation>
        <location evidence="28">Synaptic cell membrane</location>
    </subcellularLocation>
</comment>
<keyword evidence="24" id="KW-0966">Cell projection</keyword>
<dbReference type="GO" id="GO:0097060">
    <property type="term" value="C:synaptic membrane"/>
    <property type="evidence" value="ECO:0007669"/>
    <property type="project" value="UniProtKB-SubCell"/>
</dbReference>
<evidence type="ECO:0000256" key="11">
    <source>
        <dbReference type="ARBA" id="ARBA00022499"/>
    </source>
</evidence>
<comment type="catalytic activity">
    <reaction evidence="27">
        <text>chloride(in) = chloride(out)</text>
        <dbReference type="Rhea" id="RHEA:29823"/>
        <dbReference type="ChEBI" id="CHEBI:17996"/>
    </reaction>
</comment>
<feature type="transmembrane region" description="Helical" evidence="40">
    <location>
        <begin position="127"/>
        <end position="149"/>
    </location>
</feature>
<dbReference type="GO" id="GO:0030425">
    <property type="term" value="C:dendrite"/>
    <property type="evidence" value="ECO:0007669"/>
    <property type="project" value="UniProtKB-SubCell"/>
</dbReference>
<feature type="transmembrane region" description="Helical" evidence="40">
    <location>
        <begin position="170"/>
        <end position="198"/>
    </location>
</feature>
<dbReference type="Gene3D" id="1.10.287.70">
    <property type="match status" value="1"/>
</dbReference>
<feature type="glycosylation site" description="N-linked (GlcNAc...) asparagine" evidence="37">
    <location>
        <position position="87"/>
    </location>
</feature>
<keyword evidence="20 36" id="KW-0406">Ion transport</keyword>
<feature type="transmembrane region" description="Helical" evidence="40">
    <location>
        <begin position="236"/>
        <end position="256"/>
    </location>
</feature>
<proteinExistence type="inferred from homology"/>
<evidence type="ECO:0000256" key="32">
    <source>
        <dbReference type="ARBA" id="ARBA00044635"/>
    </source>
</evidence>
<evidence type="ECO:0000256" key="5">
    <source>
        <dbReference type="ARBA" id="ARBA00004484"/>
    </source>
</evidence>
<protein>
    <recommendedName>
        <fullName evidence="36">Potassium channel subfamily K member</fullName>
    </recommendedName>
</protein>
<evidence type="ECO:0000256" key="28">
    <source>
        <dbReference type="ARBA" id="ARBA00034109"/>
    </source>
</evidence>
<organism evidence="42 43">
    <name type="scientific">Pleurodeles waltl</name>
    <name type="common">Iberian ribbed newt</name>
    <dbReference type="NCBI Taxonomy" id="8319"/>
    <lineage>
        <taxon>Eukaryota</taxon>
        <taxon>Metazoa</taxon>
        <taxon>Chordata</taxon>
        <taxon>Craniata</taxon>
        <taxon>Vertebrata</taxon>
        <taxon>Euteleostomi</taxon>
        <taxon>Amphibia</taxon>
        <taxon>Batrachia</taxon>
        <taxon>Caudata</taxon>
        <taxon>Salamandroidea</taxon>
        <taxon>Salamandridae</taxon>
        <taxon>Pleurodelinae</taxon>
        <taxon>Pleurodeles</taxon>
    </lineage>
</organism>
<keyword evidence="15 36" id="KW-0631">Potassium channel</keyword>
<evidence type="ECO:0000256" key="24">
    <source>
        <dbReference type="ARBA" id="ARBA00023273"/>
    </source>
</evidence>
<evidence type="ECO:0000259" key="41">
    <source>
        <dbReference type="Pfam" id="PF07885"/>
    </source>
</evidence>
<accession>A0AAV7MRH9</accession>
<evidence type="ECO:0000256" key="29">
    <source>
        <dbReference type="ARBA" id="ARBA00034430"/>
    </source>
</evidence>
<keyword evidence="14" id="KW-0967">Endosome</keyword>
<evidence type="ECO:0000256" key="7">
    <source>
        <dbReference type="ARBA" id="ARBA00004651"/>
    </source>
</evidence>
<comment type="subunit">
    <text evidence="35">Homodimer; disulfide-linked. Heterodimer with KCNK2; disulfide-linked. In astrocytes, forms mostly heterodimeric potassium channels with KCNK2, with only a minor proportion of functional channels containing homodimeric KCNK1. Interacts with KCNK3 and KCNK9, forming functional heterodimeric channels. Interacts with GNG4. Identified in a complex with PSD and ARF6; interacts only with PSD that is bound to ARF6. Interacts with UBE2I.</text>
</comment>
<dbReference type="PRINTS" id="PR01586">
    <property type="entry name" value="TWIKCHANNEL"/>
</dbReference>
<evidence type="ECO:0000256" key="15">
    <source>
        <dbReference type="ARBA" id="ARBA00022826"/>
    </source>
</evidence>
<comment type="similarity">
    <text evidence="8 38">Belongs to the two pore domain potassium channel (TC 1.A.1.8) family.</text>
</comment>
<comment type="catalytic activity">
    <reaction evidence="31">
        <text>L-glutamate(out) = L-glutamate(in)</text>
        <dbReference type="Rhea" id="RHEA:66336"/>
        <dbReference type="ChEBI" id="CHEBI:29985"/>
    </reaction>
</comment>
<evidence type="ECO:0000256" key="33">
    <source>
        <dbReference type="ARBA" id="ARBA00044657"/>
    </source>
</evidence>
<keyword evidence="13 38" id="KW-0812">Transmembrane</keyword>
<evidence type="ECO:0000256" key="13">
    <source>
        <dbReference type="ARBA" id="ARBA00022692"/>
    </source>
</evidence>
<dbReference type="GO" id="GO:0016324">
    <property type="term" value="C:apical plasma membrane"/>
    <property type="evidence" value="ECO:0007669"/>
    <property type="project" value="UniProtKB-SubCell"/>
</dbReference>
<dbReference type="GO" id="GO:0030322">
    <property type="term" value="P:stabilization of membrane potential"/>
    <property type="evidence" value="ECO:0007669"/>
    <property type="project" value="TreeGrafter"/>
</dbReference>
<feature type="domain" description="Potassium channel" evidence="41">
    <location>
        <begin position="89"/>
        <end position="145"/>
    </location>
</feature>
<evidence type="ECO:0000256" key="17">
    <source>
        <dbReference type="ARBA" id="ARBA00022958"/>
    </source>
</evidence>
<feature type="region of interest" description="Disordered" evidence="39">
    <location>
        <begin position="295"/>
        <end position="335"/>
    </location>
</feature>
<evidence type="ECO:0000256" key="16">
    <source>
        <dbReference type="ARBA" id="ARBA00022843"/>
    </source>
</evidence>
<dbReference type="EMBL" id="JANPWB010000013">
    <property type="protein sequence ID" value="KAJ1106152.1"/>
    <property type="molecule type" value="Genomic_DNA"/>
</dbReference>
<gene>
    <name evidence="42" type="ORF">NDU88_003555</name>
</gene>
<evidence type="ECO:0000256" key="4">
    <source>
        <dbReference type="ARBA" id="ARBA00004279"/>
    </source>
</evidence>
<keyword evidence="18 40" id="KW-1133">Transmembrane helix</keyword>
<keyword evidence="22" id="KW-1015">Disulfide bond</keyword>
<evidence type="ECO:0000256" key="22">
    <source>
        <dbReference type="ARBA" id="ARBA00023157"/>
    </source>
</evidence>
<sequence>MVSLDLPKMPRVWNYWLLLVIYLLFLALGALVFMGIEARHEGALRQTVGDAYQQFLLDNPCIAPSSMDKLLDVAIIADNYGVSVLGNSSDIENWEFTSALFFAASVLTTTGYGHTVPLSNGGKIFCIVYTFFGIPATLFLLTCAVNGLMKLTNTRPINYIHARWGYPLGIVAVVHAVILGLLVFFSFIILPAFVFWAMEDGWNFLESLYFCFISLSTIGLGDYVPGRAGSPKLREFYKFTITCYLIIGLIAMLLAIETFFNLQDIRNFFRLFKPKRTQVREDDRLGILSQDELAQEMEAPDSTPLAVISGATKEGHQSKDLFAENGRTPVDIPQE</sequence>
<evidence type="ECO:0000256" key="3">
    <source>
        <dbReference type="ARBA" id="ARBA00004221"/>
    </source>
</evidence>
<dbReference type="InterPro" id="IPR013099">
    <property type="entry name" value="K_chnl_dom"/>
</dbReference>
<evidence type="ECO:0000256" key="1">
    <source>
        <dbReference type="ARBA" id="ARBA00000309"/>
    </source>
</evidence>
<keyword evidence="9 36" id="KW-0813">Transport</keyword>
<evidence type="ECO:0000313" key="43">
    <source>
        <dbReference type="Proteomes" id="UP001066276"/>
    </source>
</evidence>
<keyword evidence="26" id="KW-0968">Cytoplasmic vesicle</keyword>
<evidence type="ECO:0000313" key="42">
    <source>
        <dbReference type="EMBL" id="KAJ1106152.1"/>
    </source>
</evidence>
<feature type="transmembrane region" description="Helical" evidence="40">
    <location>
        <begin position="12"/>
        <end position="36"/>
    </location>
</feature>
<dbReference type="InterPro" id="IPR003092">
    <property type="entry name" value="2pore_dom_K_chnl_TASK"/>
</dbReference>
<evidence type="ECO:0000256" key="30">
    <source>
        <dbReference type="ARBA" id="ARBA00036239"/>
    </source>
</evidence>
<evidence type="ECO:0000256" key="10">
    <source>
        <dbReference type="ARBA" id="ARBA00022475"/>
    </source>
</evidence>
<evidence type="ECO:0000256" key="21">
    <source>
        <dbReference type="ARBA" id="ARBA00023136"/>
    </source>
</evidence>
<dbReference type="PANTHER" id="PTHR11003:SF31">
    <property type="entry name" value="POTASSIUM CHANNEL SUBFAMILY K MEMBER 7"/>
    <property type="match status" value="1"/>
</dbReference>
<comment type="caution">
    <text evidence="42">The sequence shown here is derived from an EMBL/GenBank/DDBJ whole genome shotgun (WGS) entry which is preliminary data.</text>
</comment>
<comment type="catalytic activity">
    <reaction evidence="34">
        <text>Cs(+)(in) = Cs(+)(out)</text>
        <dbReference type="Rhea" id="RHEA:78555"/>
        <dbReference type="ChEBI" id="CHEBI:49547"/>
    </reaction>
</comment>
<keyword evidence="16" id="KW-0832">Ubl conjugation</keyword>
<dbReference type="Pfam" id="PF07885">
    <property type="entry name" value="Ion_trans_2"/>
    <property type="match status" value="2"/>
</dbReference>
<evidence type="ECO:0000256" key="2">
    <source>
        <dbReference type="ARBA" id="ARBA00004172"/>
    </source>
</evidence>
<evidence type="ECO:0000256" key="35">
    <source>
        <dbReference type="ARBA" id="ARBA00046361"/>
    </source>
</evidence>
<name>A0AAV7MRH9_PLEWA</name>
<evidence type="ECO:0000256" key="31">
    <source>
        <dbReference type="ARBA" id="ARBA00036683"/>
    </source>
</evidence>
<evidence type="ECO:0000256" key="34">
    <source>
        <dbReference type="ARBA" id="ARBA00044691"/>
    </source>
</evidence>
<keyword evidence="25 38" id="KW-0407">Ion channel</keyword>
<feature type="domain" description="Potassium channel" evidence="41">
    <location>
        <begin position="184"/>
        <end position="261"/>
    </location>
</feature>
<comment type="catalytic activity">
    <reaction evidence="30">
        <text>Na(+)(in) = Na(+)(out)</text>
        <dbReference type="Rhea" id="RHEA:34963"/>
        <dbReference type="ChEBI" id="CHEBI:29101"/>
    </reaction>
</comment>
<dbReference type="InterPro" id="IPR001779">
    <property type="entry name" value="2pore_dom_K_chnl_TWIK1"/>
</dbReference>
<evidence type="ECO:0000256" key="40">
    <source>
        <dbReference type="SAM" id="Phobius"/>
    </source>
</evidence>
<dbReference type="Proteomes" id="UP001066276">
    <property type="component" value="Chromosome 9"/>
</dbReference>
<dbReference type="PANTHER" id="PTHR11003">
    <property type="entry name" value="POTASSIUM CHANNEL, SUBFAMILY K"/>
    <property type="match status" value="1"/>
</dbReference>
<evidence type="ECO:0000256" key="26">
    <source>
        <dbReference type="ARBA" id="ARBA00023329"/>
    </source>
</evidence>
<dbReference type="GO" id="GO:0015271">
    <property type="term" value="F:outward rectifier potassium channel activity"/>
    <property type="evidence" value="ECO:0007669"/>
    <property type="project" value="TreeGrafter"/>
</dbReference>
<evidence type="ECO:0000256" key="6">
    <source>
        <dbReference type="ARBA" id="ARBA00004541"/>
    </source>
</evidence>
<evidence type="ECO:0000256" key="25">
    <source>
        <dbReference type="ARBA" id="ARBA00023303"/>
    </source>
</evidence>
<evidence type="ECO:0000256" key="14">
    <source>
        <dbReference type="ARBA" id="ARBA00022753"/>
    </source>
</evidence>
<evidence type="ECO:0000256" key="38">
    <source>
        <dbReference type="RuleBase" id="RU003857"/>
    </source>
</evidence>
<comment type="catalytic activity">
    <reaction evidence="33">
        <text>Rb(+)(in) = Rb(+)(out)</text>
        <dbReference type="Rhea" id="RHEA:78547"/>
        <dbReference type="ChEBI" id="CHEBI:49847"/>
    </reaction>
</comment>
<keyword evidence="21 36" id="KW-0472">Membrane</keyword>
<evidence type="ECO:0000256" key="23">
    <source>
        <dbReference type="ARBA" id="ARBA00023180"/>
    </source>
</evidence>
<keyword evidence="10" id="KW-1003">Cell membrane</keyword>
<evidence type="ECO:0000256" key="19">
    <source>
        <dbReference type="ARBA" id="ARBA00023018"/>
    </source>
</evidence>
<evidence type="ECO:0000256" key="39">
    <source>
        <dbReference type="SAM" id="MobiDB-lite"/>
    </source>
</evidence>
<evidence type="ECO:0000256" key="37">
    <source>
        <dbReference type="PIRSR" id="PIRSR038061-1"/>
    </source>
</evidence>
<dbReference type="GO" id="GO:0055037">
    <property type="term" value="C:recycling endosome"/>
    <property type="evidence" value="ECO:0007669"/>
    <property type="project" value="UniProtKB-SubCell"/>
</dbReference>
<evidence type="ECO:0000256" key="12">
    <source>
        <dbReference type="ARBA" id="ARBA00022538"/>
    </source>
</evidence>
<dbReference type="SUPFAM" id="SSF81324">
    <property type="entry name" value="Voltage-gated potassium channels"/>
    <property type="match status" value="2"/>
</dbReference>
<dbReference type="AlphaFoldDB" id="A0AAV7MRH9"/>
<dbReference type="PRINTS" id="PR01096">
    <property type="entry name" value="TWIK1CHANNEL"/>
</dbReference>
<evidence type="ECO:0000256" key="18">
    <source>
        <dbReference type="ARBA" id="ARBA00022989"/>
    </source>
</evidence>
<reference evidence="42" key="1">
    <citation type="journal article" date="2022" name="bioRxiv">
        <title>Sequencing and chromosome-scale assembly of the giantPleurodeles waltlgenome.</title>
        <authorList>
            <person name="Brown T."/>
            <person name="Elewa A."/>
            <person name="Iarovenko S."/>
            <person name="Subramanian E."/>
            <person name="Araus A.J."/>
            <person name="Petzold A."/>
            <person name="Susuki M."/>
            <person name="Suzuki K.-i.T."/>
            <person name="Hayashi T."/>
            <person name="Toyoda A."/>
            <person name="Oliveira C."/>
            <person name="Osipova E."/>
            <person name="Leigh N.D."/>
            <person name="Simon A."/>
            <person name="Yun M.H."/>
        </authorList>
    </citation>
    <scope>NUCLEOTIDE SEQUENCE</scope>
    <source>
        <strain evidence="42">20211129_DDA</strain>
        <tissue evidence="42">Liver</tissue>
    </source>
</reference>
<keyword evidence="43" id="KW-1185">Reference proteome</keyword>
<comment type="catalytic activity">
    <reaction evidence="32">
        <text>Li(+)(in) = Li(+)(out)</text>
        <dbReference type="Rhea" id="RHEA:78551"/>
        <dbReference type="ChEBI" id="CHEBI:49713"/>
    </reaction>
</comment>
<feature type="transmembrane region" description="Helical" evidence="40">
    <location>
        <begin position="204"/>
        <end position="224"/>
    </location>
</feature>
<comment type="catalytic activity">
    <reaction evidence="29">
        <text>K(+)(in) = K(+)(out)</text>
        <dbReference type="Rhea" id="RHEA:29463"/>
        <dbReference type="ChEBI" id="CHEBI:29103"/>
    </reaction>
</comment>
<evidence type="ECO:0000256" key="27">
    <source>
        <dbReference type="ARBA" id="ARBA00024167"/>
    </source>
</evidence>
<dbReference type="GO" id="GO:0043204">
    <property type="term" value="C:perikaryon"/>
    <property type="evidence" value="ECO:0007669"/>
    <property type="project" value="UniProtKB-SubCell"/>
</dbReference>
<comment type="catalytic activity">
    <reaction evidence="1">
        <text>NH4(+)(in) = NH4(+)(out)</text>
        <dbReference type="Rhea" id="RHEA:28747"/>
        <dbReference type="ChEBI" id="CHEBI:28938"/>
    </reaction>
</comment>
<keyword evidence="23" id="KW-0325">Glycoprotein</keyword>
<dbReference type="InterPro" id="IPR005408">
    <property type="entry name" value="2pore_dom_K_chnl_TWIK"/>
</dbReference>
<dbReference type="PRINTS" id="PR01333">
    <property type="entry name" value="2POREKCHANEL"/>
</dbReference>